<dbReference type="Pfam" id="PF14354">
    <property type="entry name" value="Lar_restr_allev"/>
    <property type="match status" value="1"/>
</dbReference>
<dbReference type="AlphaFoldDB" id="A0A6J4EDN2"/>
<evidence type="ECO:0000313" key="1">
    <source>
        <dbReference type="EMBL" id="BCG26501.1"/>
    </source>
</evidence>
<reference evidence="1 2" key="1">
    <citation type="submission" date="2020-05" db="EMBL/GenBank/DDBJ databases">
        <title>Characterization of novel class B3 metallo-beta-lactamase from novel Pseudomonas species.</title>
        <authorList>
            <person name="Yamada K."/>
            <person name="Aoki K."/>
            <person name="Ishii Y."/>
        </authorList>
    </citation>
    <scope>NUCLEOTIDE SEQUENCE [LARGE SCALE GENOMIC DNA]</scope>
    <source>
        <strain evidence="1 2">TUM18999</strain>
    </source>
</reference>
<dbReference type="EMBL" id="AP023189">
    <property type="protein sequence ID" value="BCG26501.1"/>
    <property type="molecule type" value="Genomic_DNA"/>
</dbReference>
<sequence length="438" mass="47995">MGEIAVSEELKPCPFCGEVPDLPSGDGTQYEIECGACGGAMVSVQISTLMTHEERSSDPFTDYRYAEQFIQRAKTEAIELWNTRATPPAAQVQGEQPMECSCPKIGEQWDPVKHGKDCPVHEPGVAQLQGELGDFEAWVRQRCGMPRHVPVNWEAPFTLDTWAAWNARAALSAPPAADMADAYVGSREDVAIWKRRALEAEQKVRVLDQRIDQLVLDAQGETRMGEPYIAPPAAGVLEQMSEEARSTLVGMVEYCLNARVCMGMDEGFKSFEPEVEHDFVKELRAFAEGAPTPPAAGVPETVHVLRKAYEGNSAGLFNSGAPKHLWSAAMLELFESLDEEVQEEARETVMAHSDMRAVAAIDSVIALLAATTPPASEQQQAVVMPERKEIPDQATFPGGPAYYAKEFDKARAHNACLDELLRLNPRLQPAAPSQGESE</sequence>
<dbReference type="KEGG" id="ptw:TUM18999_46920"/>
<proteinExistence type="predicted"/>
<protein>
    <submittedName>
        <fullName evidence="1">Uncharacterized protein</fullName>
    </submittedName>
</protein>
<dbReference type="Proteomes" id="UP000509383">
    <property type="component" value="Chromosome"/>
</dbReference>
<accession>A0A6J4EDN2</accession>
<organism evidence="1 2">
    <name type="scientific">Pseudomonas tohonis</name>
    <dbReference type="NCBI Taxonomy" id="2725477"/>
    <lineage>
        <taxon>Bacteria</taxon>
        <taxon>Pseudomonadati</taxon>
        <taxon>Pseudomonadota</taxon>
        <taxon>Gammaproteobacteria</taxon>
        <taxon>Pseudomonadales</taxon>
        <taxon>Pseudomonadaceae</taxon>
        <taxon>Pseudomonas</taxon>
    </lineage>
</organism>
<name>A0A6J4EDN2_9PSED</name>
<gene>
    <name evidence="1" type="ORF">TUM18999_46920</name>
</gene>
<evidence type="ECO:0000313" key="2">
    <source>
        <dbReference type="Proteomes" id="UP000509383"/>
    </source>
</evidence>